<dbReference type="InterPro" id="IPR038734">
    <property type="entry name" value="YhaN_AAA"/>
</dbReference>
<dbReference type="SUPFAM" id="SSF52540">
    <property type="entry name" value="P-loop containing nucleoside triphosphate hydrolases"/>
    <property type="match status" value="1"/>
</dbReference>
<dbReference type="PANTHER" id="PTHR32114">
    <property type="entry name" value="ABC TRANSPORTER ABCH.3"/>
    <property type="match status" value="1"/>
</dbReference>
<dbReference type="Gene3D" id="3.40.50.300">
    <property type="entry name" value="P-loop containing nucleotide triphosphate hydrolases"/>
    <property type="match status" value="2"/>
</dbReference>
<reference evidence="3 4" key="1">
    <citation type="submission" date="2014-04" db="EMBL/GenBank/DDBJ databases">
        <authorList>
            <person name="Sears C."/>
            <person name="Carroll K."/>
            <person name="Sack B.R."/>
            <person name="Qadri F."/>
            <person name="Myers L.L."/>
            <person name="Chung G.-T."/>
            <person name="Escheverria P."/>
            <person name="Fraser C.M."/>
            <person name="Sadzewicz L."/>
            <person name="Shefchek K.A."/>
            <person name="Tallon L."/>
            <person name="Das S.P."/>
            <person name="Daugherty S."/>
            <person name="Mongodin E.F."/>
        </authorList>
    </citation>
    <scope>NUCLEOTIDE SEQUENCE [LARGE SCALE GENOMIC DNA]</scope>
    <source>
        <strain evidence="3 4">3975 RP4</strain>
    </source>
</reference>
<dbReference type="GO" id="GO:0016887">
    <property type="term" value="F:ATP hydrolysis activity"/>
    <property type="evidence" value="ECO:0007669"/>
    <property type="project" value="InterPro"/>
</dbReference>
<sequence length="666" mass="75793">MLIQRIKISNYKTYLSLDLDLTVDDDRPIILIGGANGGGKTTLFEAISGALYGLKIENKEHFMELLNQGALNTAKPEISLQITFVGKVLGQQQKYILKRVYQLNPQGKPLESVSLNMNGNMYVYGTMTAPKDRVKAEQEINKIIKANLPQELSQYFLFDAMQSSELLKKNVFAQTIRDSFENVLGFKKYLQLKRAAEKLQQEWAQQRLEAEKEAQEYNELCAQKDKLTADLNTCIAEQDTKYKYLASVEVEYKRAKDGAQEASALNKKIQELASKIDDIVKRAATYAEDLKAFVDNIEIDLFLPKLASNLAQEINNILHIKEQLQKENTGAYPLETLKDVTNKIITYLKDLSLCSESVDEEQVVSHIVAIQNSTNKEDPFGYLDEAEVTALSNLVKRTGSNQFIALDRQRQELEIQLSTLDNLRSQKQTLEQTQAGGNEYLIQNYEAAQKQIEKLKGQEATLKADIQRLEKRIHQFDVQIQQEPDIKFDTLVKLKPLFEKIADSLLKKKKAQIESEMQQQLNKLLVSYKGHVAKVELSDSIEQFNIKLYHTAGNEISLNQLNAASKQIFIQVLLKVLRNLGDYNPPVMIDTVMGVLDNESRDALMEEYFPQLAEQTILLCTTSEIRTDSDYIKLEPFISKTYTLHRNVEAQNTTVEDGYFGLTLNQ</sequence>
<dbReference type="GO" id="GO:0006302">
    <property type="term" value="P:double-strand break repair"/>
    <property type="evidence" value="ECO:0007669"/>
    <property type="project" value="InterPro"/>
</dbReference>
<dbReference type="RefSeq" id="WP_032953438.1">
    <property type="nucleotide sequence ID" value="NZ_JNHM01000130.1"/>
</dbReference>
<feature type="domain" description="YhaN AAA" evidence="2">
    <location>
        <begin position="1"/>
        <end position="63"/>
    </location>
</feature>
<dbReference type="PATRIC" id="fig|1339352.3.peg.3522"/>
<keyword evidence="1" id="KW-0175">Coiled coil</keyword>
<feature type="coiled-coil region" evidence="1">
    <location>
        <begin position="189"/>
        <end position="230"/>
    </location>
</feature>
<gene>
    <name evidence="3" type="ORF">M099_3747</name>
</gene>
<protein>
    <submittedName>
        <fullName evidence="3">AAA domain protein</fullName>
    </submittedName>
</protein>
<dbReference type="PANTHER" id="PTHR32114:SF2">
    <property type="entry name" value="ABC TRANSPORTER ABCH.3"/>
    <property type="match status" value="1"/>
</dbReference>
<comment type="caution">
    <text evidence="3">The sequence shown here is derived from an EMBL/GenBank/DDBJ whole genome shotgun (WGS) entry which is preliminary data.</text>
</comment>
<dbReference type="Proteomes" id="UP000027661">
    <property type="component" value="Unassembled WGS sequence"/>
</dbReference>
<evidence type="ECO:0000256" key="1">
    <source>
        <dbReference type="SAM" id="Coils"/>
    </source>
</evidence>
<proteinExistence type="predicted"/>
<dbReference type="EMBL" id="JNHM01000130">
    <property type="protein sequence ID" value="KDS46032.1"/>
    <property type="molecule type" value="Genomic_DNA"/>
</dbReference>
<organism evidence="3 4">
    <name type="scientific">Phocaeicola vulgatus str. 3975 RP4</name>
    <dbReference type="NCBI Taxonomy" id="1339352"/>
    <lineage>
        <taxon>Bacteria</taxon>
        <taxon>Pseudomonadati</taxon>
        <taxon>Bacteroidota</taxon>
        <taxon>Bacteroidia</taxon>
        <taxon>Bacteroidales</taxon>
        <taxon>Bacteroidaceae</taxon>
        <taxon>Phocaeicola</taxon>
    </lineage>
</organism>
<evidence type="ECO:0000313" key="3">
    <source>
        <dbReference type="EMBL" id="KDS46032.1"/>
    </source>
</evidence>
<dbReference type="AlphaFoldDB" id="A0A069S5X1"/>
<dbReference type="InterPro" id="IPR027417">
    <property type="entry name" value="P-loop_NTPase"/>
</dbReference>
<feature type="coiled-coil region" evidence="1">
    <location>
        <begin position="406"/>
        <end position="479"/>
    </location>
</feature>
<dbReference type="Pfam" id="PF13514">
    <property type="entry name" value="AAA_27"/>
    <property type="match status" value="1"/>
</dbReference>
<evidence type="ECO:0000259" key="2">
    <source>
        <dbReference type="Pfam" id="PF13514"/>
    </source>
</evidence>
<accession>A0A069S5X1</accession>
<evidence type="ECO:0000313" key="4">
    <source>
        <dbReference type="Proteomes" id="UP000027661"/>
    </source>
</evidence>
<name>A0A069S5X1_PHOVU</name>